<comment type="similarity">
    <text evidence="1">Belongs to the arsA ATPase family.</text>
</comment>
<keyword evidence="4" id="KW-1185">Reference proteome</keyword>
<evidence type="ECO:0000313" key="4">
    <source>
        <dbReference type="Proteomes" id="UP000199288"/>
    </source>
</evidence>
<dbReference type="GO" id="GO:0016887">
    <property type="term" value="F:ATP hydrolysis activity"/>
    <property type="evidence" value="ECO:0007669"/>
    <property type="project" value="InterPro"/>
</dbReference>
<dbReference type="InterPro" id="IPR025723">
    <property type="entry name" value="ArsA/GET3_ATPase-like"/>
</dbReference>
<sequence length="319" mass="34455">MPAIRDLADHHRILFFSGKGGVGKTTLASATALARAQAGGRVLVVSTDPAHNLGHLWDRSVGAVPVTLWEGAGRLDGVELDPAAIAAEHLAVVGETMKKFVADGMQGQVDTYLAVVRDSPGTHESALMERIAQIVVDDAAGRYDLIVFDTAPTGHTARLMHLPDMMALYTDALISRRKKSESFSDAAEALGYRKKDKEREADIRAVLDRRRTLFTRFREHLSDTAATSFVLALTAERMPVLETIEFARSLSELGISVGALAVNRRTPPGLGEVFEQRRASEADYIRQLASALSAPIVEIEMLGGEPTGLAALEGLGRYL</sequence>
<organism evidence="3 4">
    <name type="scientific">Bowdeniella nasicola</name>
    <dbReference type="NCBI Taxonomy" id="208480"/>
    <lineage>
        <taxon>Bacteria</taxon>
        <taxon>Bacillati</taxon>
        <taxon>Actinomycetota</taxon>
        <taxon>Actinomycetes</taxon>
        <taxon>Actinomycetales</taxon>
        <taxon>Actinomycetaceae</taxon>
        <taxon>Bowdeniella</taxon>
    </lineage>
</organism>
<accession>A0A1H3Y7J5</accession>
<dbReference type="NCBIfam" id="TIGR00345">
    <property type="entry name" value="GET3_arsA_TRC40"/>
    <property type="match status" value="1"/>
</dbReference>
<dbReference type="PANTHER" id="PTHR10803:SF3">
    <property type="entry name" value="ATPASE GET3"/>
    <property type="match status" value="1"/>
</dbReference>
<evidence type="ECO:0000313" key="3">
    <source>
        <dbReference type="EMBL" id="SEA06818.1"/>
    </source>
</evidence>
<dbReference type="CDD" id="cd02035">
    <property type="entry name" value="ArsA"/>
    <property type="match status" value="1"/>
</dbReference>
<gene>
    <name evidence="3" type="ORF">SAMN02910418_00864</name>
</gene>
<dbReference type="SUPFAM" id="SSF52540">
    <property type="entry name" value="P-loop containing nucleoside triphosphate hydrolases"/>
    <property type="match status" value="1"/>
</dbReference>
<dbReference type="AlphaFoldDB" id="A0A1H3Y7J5"/>
<dbReference type="PANTHER" id="PTHR10803">
    <property type="entry name" value="ARSENICAL PUMP-DRIVING ATPASE ARSENITE-TRANSLOCATING ATPASE"/>
    <property type="match status" value="1"/>
</dbReference>
<evidence type="ECO:0000259" key="2">
    <source>
        <dbReference type="Pfam" id="PF02374"/>
    </source>
</evidence>
<dbReference type="RefSeq" id="WP_092562623.1">
    <property type="nucleotide sequence ID" value="NZ_FNQV01000004.1"/>
</dbReference>
<name>A0A1H3Y7J5_9ACTO</name>
<dbReference type="GO" id="GO:0005524">
    <property type="term" value="F:ATP binding"/>
    <property type="evidence" value="ECO:0007669"/>
    <property type="project" value="InterPro"/>
</dbReference>
<dbReference type="Proteomes" id="UP000199288">
    <property type="component" value="Unassembled WGS sequence"/>
</dbReference>
<dbReference type="InterPro" id="IPR027417">
    <property type="entry name" value="P-loop_NTPase"/>
</dbReference>
<dbReference type="Gene3D" id="3.40.50.300">
    <property type="entry name" value="P-loop containing nucleotide triphosphate hydrolases"/>
    <property type="match status" value="1"/>
</dbReference>
<dbReference type="OrthoDB" id="9780677at2"/>
<feature type="domain" description="ArsA/GET3 Anion-transporting ATPase-like" evidence="2">
    <location>
        <begin position="11"/>
        <end position="317"/>
    </location>
</feature>
<reference evidence="4" key="1">
    <citation type="submission" date="2016-10" db="EMBL/GenBank/DDBJ databases">
        <authorList>
            <person name="Varghese N."/>
            <person name="Submissions S."/>
        </authorList>
    </citation>
    <scope>NUCLEOTIDE SEQUENCE [LARGE SCALE GENOMIC DNA]</scope>
    <source>
        <strain evidence="4">KPR-1</strain>
    </source>
</reference>
<dbReference type="Pfam" id="PF02374">
    <property type="entry name" value="ArsA_ATPase"/>
    <property type="match status" value="1"/>
</dbReference>
<dbReference type="EMBL" id="FNQV01000004">
    <property type="protein sequence ID" value="SEA06818.1"/>
    <property type="molecule type" value="Genomic_DNA"/>
</dbReference>
<dbReference type="InterPro" id="IPR016300">
    <property type="entry name" value="ATPase_ArsA/GET3"/>
</dbReference>
<protein>
    <submittedName>
        <fullName evidence="3">Arsenite-transporting ATPase</fullName>
    </submittedName>
</protein>
<proteinExistence type="inferred from homology"/>
<evidence type="ECO:0000256" key="1">
    <source>
        <dbReference type="ARBA" id="ARBA00011040"/>
    </source>
</evidence>